<dbReference type="InterPro" id="IPR023361">
    <property type="entry name" value="DUF1285_beta_roll_sf"/>
</dbReference>
<dbReference type="EMBL" id="QPIJ01000052">
    <property type="protein sequence ID" value="RCV87254.1"/>
    <property type="molecule type" value="Genomic_DNA"/>
</dbReference>
<dbReference type="AlphaFoldDB" id="A0A368TRH3"/>
<accession>A0A368TRH3</accession>
<feature type="domain" description="DUF1285" evidence="2">
    <location>
        <begin position="17"/>
        <end position="82"/>
    </location>
</feature>
<evidence type="ECO:0000259" key="2">
    <source>
        <dbReference type="Pfam" id="PF06938"/>
    </source>
</evidence>
<evidence type="ECO:0000259" key="3">
    <source>
        <dbReference type="Pfam" id="PF21028"/>
    </source>
</evidence>
<dbReference type="InterPro" id="IPR048342">
    <property type="entry name" value="DUF1285_C"/>
</dbReference>
<dbReference type="RefSeq" id="WP_114488046.1">
    <property type="nucleotide sequence ID" value="NZ_CBCSHM010000004.1"/>
</dbReference>
<evidence type="ECO:0000313" key="4">
    <source>
        <dbReference type="EMBL" id="RCV87254.1"/>
    </source>
</evidence>
<dbReference type="PIRSF" id="PIRSF029557">
    <property type="entry name" value="UCP029557"/>
    <property type="match status" value="1"/>
</dbReference>
<keyword evidence="5" id="KW-1185">Reference proteome</keyword>
<gene>
    <name evidence="4" type="ORF">DU506_16805</name>
</gene>
<feature type="region of interest" description="Disordered" evidence="1">
    <location>
        <begin position="162"/>
        <end position="187"/>
    </location>
</feature>
<sequence>MNFDRLLGQLGPADRIPPLEAWQPALSGDMDLCIAADGRWWHEGEPISRPKLVRLLATLLRRDPEGYCLVTPVERWRIQVEDLPLVIVEADLEGGDWWLTTQLGDRVRLDGEHPLRVTQTPQGEWVPEVPIRYGLSARLNRNVYYQLVEAATLRAHDKGSSELGVESAGRWHPVGRMDDDTSSSEAL</sequence>
<dbReference type="InterPro" id="IPR048341">
    <property type="entry name" value="DUF1285_N"/>
</dbReference>
<proteinExistence type="predicted"/>
<dbReference type="Gene3D" id="2.30.270.10">
    <property type="entry name" value="duf1285 protein"/>
    <property type="match status" value="1"/>
</dbReference>
<dbReference type="Proteomes" id="UP000253204">
    <property type="component" value="Unassembled WGS sequence"/>
</dbReference>
<dbReference type="Pfam" id="PF21028">
    <property type="entry name" value="DUF1285_C"/>
    <property type="match status" value="1"/>
</dbReference>
<dbReference type="Pfam" id="PF06938">
    <property type="entry name" value="DUF1285_N"/>
    <property type="match status" value="1"/>
</dbReference>
<feature type="domain" description="DUF1285" evidence="3">
    <location>
        <begin position="84"/>
        <end position="173"/>
    </location>
</feature>
<name>A0A368TRH3_9GAMM</name>
<comment type="caution">
    <text evidence="4">The sequence shown here is derived from an EMBL/GenBank/DDBJ whole genome shotgun (WGS) entry which is preliminary data.</text>
</comment>
<dbReference type="OrthoDB" id="3078366at2"/>
<reference evidence="4 5" key="1">
    <citation type="submission" date="2018-07" db="EMBL/GenBank/DDBJ databases">
        <title>Halomonas rutogse sp. nov., isolated from Lake TangqianCo on Tibetan Plateau.</title>
        <authorList>
            <person name="Lu H."/>
            <person name="Xing P."/>
            <person name="Wu Q."/>
        </authorList>
    </citation>
    <scope>NUCLEOTIDE SEQUENCE [LARGE SCALE GENOMIC DNA]</scope>
    <source>
        <strain evidence="4 5">TQ8S</strain>
    </source>
</reference>
<evidence type="ECO:0000313" key="5">
    <source>
        <dbReference type="Proteomes" id="UP000253204"/>
    </source>
</evidence>
<evidence type="ECO:0000256" key="1">
    <source>
        <dbReference type="SAM" id="MobiDB-lite"/>
    </source>
</evidence>
<organism evidence="4 5">
    <name type="scientific">Vreelandella rituensis</name>
    <dbReference type="NCBI Taxonomy" id="2282306"/>
    <lineage>
        <taxon>Bacteria</taxon>
        <taxon>Pseudomonadati</taxon>
        <taxon>Pseudomonadota</taxon>
        <taxon>Gammaproteobacteria</taxon>
        <taxon>Oceanospirillales</taxon>
        <taxon>Halomonadaceae</taxon>
        <taxon>Vreelandella</taxon>
    </lineage>
</organism>
<dbReference type="InterPro" id="IPR010707">
    <property type="entry name" value="DUF1285"/>
</dbReference>
<dbReference type="Gene3D" id="3.10.540.10">
    <property type="entry name" value="duf1285 like domain"/>
    <property type="match status" value="1"/>
</dbReference>
<protein>
    <submittedName>
        <fullName evidence="4">DUF1285 domain-containing protein</fullName>
    </submittedName>
</protein>